<gene>
    <name evidence="1" type="ORF">IAD04_04010</name>
</gene>
<dbReference type="AlphaFoldDB" id="A0A9D1G8B5"/>
<dbReference type="EMBL" id="DVKI01000127">
    <property type="protein sequence ID" value="HIT17524.1"/>
    <property type="molecule type" value="Genomic_DNA"/>
</dbReference>
<organism evidence="1 2">
    <name type="scientific">Candidatus Caccosoma faecigallinarum</name>
    <dbReference type="NCBI Taxonomy" id="2840720"/>
    <lineage>
        <taxon>Bacteria</taxon>
        <taxon>Bacillati</taxon>
        <taxon>Bacillota</taxon>
        <taxon>Bacillota incertae sedis</taxon>
        <taxon>Candidatus Caccosoma</taxon>
    </lineage>
</organism>
<sequence>MTKNSYSSLLKKQRKMYLNHLKEESNSYSNLIKNQKLLLNQFRSNWINQQRQELKDFCDEITDIADSIAKVGWPLAPELDYRDVKTWLDAGLHDNQLNEKLVEYYTKNNFQKLYKEFDNIERLMAQDTSSQGYLKQVEKVRSTFQKDNTSFLITINCIVSIIDYEFINALGRLDSNEITRHGKVADLEREDEQEEYRNFMAISSEKALMSFLVFSNFSDGIDQTKFTRHSIQHGRYNPSRLTEGDFVKCVCLLSSVCYLNKIKKEEN</sequence>
<protein>
    <submittedName>
        <fullName evidence="1">Uncharacterized protein</fullName>
    </submittedName>
</protein>
<accession>A0A9D1G8B5</accession>
<evidence type="ECO:0000313" key="2">
    <source>
        <dbReference type="Proteomes" id="UP000886893"/>
    </source>
</evidence>
<dbReference type="Proteomes" id="UP000886893">
    <property type="component" value="Unassembled WGS sequence"/>
</dbReference>
<name>A0A9D1G8B5_9FIRM</name>
<evidence type="ECO:0000313" key="1">
    <source>
        <dbReference type="EMBL" id="HIT17524.1"/>
    </source>
</evidence>
<reference evidence="1" key="2">
    <citation type="journal article" date="2021" name="PeerJ">
        <title>Extensive microbial diversity within the chicken gut microbiome revealed by metagenomics and culture.</title>
        <authorList>
            <person name="Gilroy R."/>
            <person name="Ravi A."/>
            <person name="Getino M."/>
            <person name="Pursley I."/>
            <person name="Horton D.L."/>
            <person name="Alikhan N.F."/>
            <person name="Baker D."/>
            <person name="Gharbi K."/>
            <person name="Hall N."/>
            <person name="Watson M."/>
            <person name="Adriaenssens E.M."/>
            <person name="Foster-Nyarko E."/>
            <person name="Jarju S."/>
            <person name="Secka A."/>
            <person name="Antonio M."/>
            <person name="Oren A."/>
            <person name="Chaudhuri R.R."/>
            <person name="La Ragione R."/>
            <person name="Hildebrand F."/>
            <person name="Pallen M.J."/>
        </authorList>
    </citation>
    <scope>NUCLEOTIDE SEQUENCE</scope>
    <source>
        <strain evidence="1">14508</strain>
    </source>
</reference>
<proteinExistence type="predicted"/>
<reference evidence="1" key="1">
    <citation type="submission" date="2020-10" db="EMBL/GenBank/DDBJ databases">
        <authorList>
            <person name="Gilroy R."/>
        </authorList>
    </citation>
    <scope>NUCLEOTIDE SEQUENCE</scope>
    <source>
        <strain evidence="1">14508</strain>
    </source>
</reference>
<comment type="caution">
    <text evidence="1">The sequence shown here is derived from an EMBL/GenBank/DDBJ whole genome shotgun (WGS) entry which is preliminary data.</text>
</comment>